<dbReference type="EMBL" id="JAODUP010000350">
    <property type="protein sequence ID" value="KAK2151805.1"/>
    <property type="molecule type" value="Genomic_DNA"/>
</dbReference>
<organism evidence="2 3">
    <name type="scientific">Paralvinella palmiformis</name>
    <dbReference type="NCBI Taxonomy" id="53620"/>
    <lineage>
        <taxon>Eukaryota</taxon>
        <taxon>Metazoa</taxon>
        <taxon>Spiralia</taxon>
        <taxon>Lophotrochozoa</taxon>
        <taxon>Annelida</taxon>
        <taxon>Polychaeta</taxon>
        <taxon>Sedentaria</taxon>
        <taxon>Canalipalpata</taxon>
        <taxon>Terebellida</taxon>
        <taxon>Terebelliformia</taxon>
        <taxon>Alvinellidae</taxon>
        <taxon>Paralvinella</taxon>
    </lineage>
</organism>
<evidence type="ECO:0000313" key="3">
    <source>
        <dbReference type="Proteomes" id="UP001208570"/>
    </source>
</evidence>
<dbReference type="AlphaFoldDB" id="A0AAD9JG51"/>
<proteinExistence type="predicted"/>
<reference evidence="2" key="1">
    <citation type="journal article" date="2023" name="Mol. Biol. Evol.">
        <title>Third-Generation Sequencing Reveals the Adaptive Role of the Epigenome in Three Deep-Sea Polychaetes.</title>
        <authorList>
            <person name="Perez M."/>
            <person name="Aroh O."/>
            <person name="Sun Y."/>
            <person name="Lan Y."/>
            <person name="Juniper S.K."/>
            <person name="Young C.R."/>
            <person name="Angers B."/>
            <person name="Qian P.Y."/>
        </authorList>
    </citation>
    <scope>NUCLEOTIDE SEQUENCE</scope>
    <source>
        <strain evidence="2">P08H-3</strain>
    </source>
</reference>
<dbReference type="Proteomes" id="UP001208570">
    <property type="component" value="Unassembled WGS sequence"/>
</dbReference>
<feature type="region of interest" description="Disordered" evidence="1">
    <location>
        <begin position="63"/>
        <end position="101"/>
    </location>
</feature>
<sequence length="302" mass="33702">MAYSLHRTIDKLSGFVMTKNYDLSPDSSDPDGHGSLKRLHKKLHRQLSSEMVKLLQQRPRHNFLSPHDLSQRTSSLSDLPVAPRGGSRSGSAQNSPVSGHGTLVHQRSLSAEGVILSGASIYKDREDTKHQDRELLVFCQNRILSQQDNWRTFEKHKAIVVVVSYPWHYGTGLSVCFRANRIVFDPDRASSTLTVLCSPRIASRWLTGSVIRHQTIPDSLSVCRSVTVSSGDHFLGLARLAVTGRARYTDSTHGGLFLWCDILLRAGRGLCVLQEVEEVFDRTAPNCLLMRQIRSLTSQNAC</sequence>
<gene>
    <name evidence="2" type="ORF">LSH36_350g03012</name>
</gene>
<comment type="caution">
    <text evidence="2">The sequence shown here is derived from an EMBL/GenBank/DDBJ whole genome shotgun (WGS) entry which is preliminary data.</text>
</comment>
<name>A0AAD9JG51_9ANNE</name>
<accession>A0AAD9JG51</accession>
<protein>
    <submittedName>
        <fullName evidence="2">Uncharacterized protein</fullName>
    </submittedName>
</protein>
<evidence type="ECO:0000313" key="2">
    <source>
        <dbReference type="EMBL" id="KAK2151805.1"/>
    </source>
</evidence>
<evidence type="ECO:0000256" key="1">
    <source>
        <dbReference type="SAM" id="MobiDB-lite"/>
    </source>
</evidence>
<keyword evidence="3" id="KW-1185">Reference proteome</keyword>